<dbReference type="InterPro" id="IPR005883">
    <property type="entry name" value="PilM"/>
</dbReference>
<dbReference type="RefSeq" id="WP_138623755.1">
    <property type="nucleotide sequence ID" value="NZ_SZVP01000012.1"/>
</dbReference>
<proteinExistence type="predicted"/>
<dbReference type="Pfam" id="PF11104">
    <property type="entry name" value="PilM_2"/>
    <property type="match status" value="1"/>
</dbReference>
<dbReference type="OrthoDB" id="9773403at2"/>
<dbReference type="SUPFAM" id="SSF53067">
    <property type="entry name" value="Actin-like ATPase domain"/>
    <property type="match status" value="2"/>
</dbReference>
<sequence length="359" mass="39020">MLSKLCKKKNSMMVGIDIGSHSVKAVLLSQGADGYIIENFAMEPMPRGSMVDREIQDIEAVGTVIAKIRKKISPKATDAVAAVSGQTVITKVIYMDVALTEEELASQIDIEADSLIPFPLDEVSLDFETLDVNESDPSKVNVLLSAARTESIEARVAALDAGAFQAKIIDVESYAVGRAYDLCLTQLPDDAKDKVVAIVDIGATVTLFSVTDASTHIYSRDQLFGGEQYTRSIAAYYNQSFEQAEEAKITHTLSANYTFEVLTPFHTILMQQIRRAIQMFLTTSGKEKVDYLLISGGTALLEGLESLLSEELGIHTVIANPFKGMSYGDGIAPDELVKVAPQLMVATGLALRSFTPWHI</sequence>
<accession>A0A8H2JM58</accession>
<dbReference type="EMBL" id="SZVP01000012">
    <property type="protein sequence ID" value="TMM43934.1"/>
    <property type="molecule type" value="Genomic_DNA"/>
</dbReference>
<gene>
    <name evidence="1" type="ORF">FCS21_12120</name>
</gene>
<organism evidence="1 2">
    <name type="scientific">Colwellia ponticola</name>
    <dbReference type="NCBI Taxonomy" id="2304625"/>
    <lineage>
        <taxon>Bacteria</taxon>
        <taxon>Pseudomonadati</taxon>
        <taxon>Pseudomonadota</taxon>
        <taxon>Gammaproteobacteria</taxon>
        <taxon>Alteromonadales</taxon>
        <taxon>Colwelliaceae</taxon>
        <taxon>Colwellia</taxon>
    </lineage>
</organism>
<comment type="caution">
    <text evidence="1">The sequence shown here is derived from an EMBL/GenBank/DDBJ whole genome shotgun (WGS) entry which is preliminary data.</text>
</comment>
<dbReference type="PANTHER" id="PTHR32432:SF3">
    <property type="entry name" value="ETHANOLAMINE UTILIZATION PROTEIN EUTJ"/>
    <property type="match status" value="1"/>
</dbReference>
<evidence type="ECO:0000313" key="2">
    <source>
        <dbReference type="Proteomes" id="UP000307702"/>
    </source>
</evidence>
<evidence type="ECO:0000313" key="1">
    <source>
        <dbReference type="EMBL" id="TMM43934.1"/>
    </source>
</evidence>
<dbReference type="PANTHER" id="PTHR32432">
    <property type="entry name" value="CELL DIVISION PROTEIN FTSA-RELATED"/>
    <property type="match status" value="1"/>
</dbReference>
<dbReference type="NCBIfam" id="TIGR01175">
    <property type="entry name" value="pilM"/>
    <property type="match status" value="1"/>
</dbReference>
<protein>
    <submittedName>
        <fullName evidence="1">Pilus assembly protein PilM</fullName>
    </submittedName>
</protein>
<dbReference type="InterPro" id="IPR050696">
    <property type="entry name" value="FtsA/MreB"/>
</dbReference>
<keyword evidence="2" id="KW-1185">Reference proteome</keyword>
<dbReference type="PIRSF" id="PIRSF019169">
    <property type="entry name" value="PilM"/>
    <property type="match status" value="1"/>
</dbReference>
<dbReference type="CDD" id="cd24049">
    <property type="entry name" value="ASKHA_NBD_PilM"/>
    <property type="match status" value="1"/>
</dbReference>
<dbReference type="Proteomes" id="UP000307702">
    <property type="component" value="Unassembled WGS sequence"/>
</dbReference>
<dbReference type="Gene3D" id="3.30.420.40">
    <property type="match status" value="2"/>
</dbReference>
<dbReference type="AlphaFoldDB" id="A0A8H2JM58"/>
<dbReference type="Gene3D" id="3.30.1490.300">
    <property type="match status" value="1"/>
</dbReference>
<reference evidence="1 2" key="1">
    <citation type="submission" date="2019-05" db="EMBL/GenBank/DDBJ databases">
        <title>Colwellia ponticola sp. nov., isolated from seawater.</title>
        <authorList>
            <person name="Yoon J.-H."/>
        </authorList>
    </citation>
    <scope>NUCLEOTIDE SEQUENCE [LARGE SCALE GENOMIC DNA]</scope>
    <source>
        <strain evidence="1 2">OISW-25</strain>
    </source>
</reference>
<name>A0A8H2JM58_9GAMM</name>
<dbReference type="InterPro" id="IPR043129">
    <property type="entry name" value="ATPase_NBD"/>
</dbReference>